<dbReference type="EMBL" id="MU004359">
    <property type="protein sequence ID" value="KAF2654764.1"/>
    <property type="molecule type" value="Genomic_DNA"/>
</dbReference>
<sequence>MVNWNSDKDAKLLLGIFEFQEIKASQALLTHLANKIGEGCTPKAVSHRLNNLKKTGKTTATPTATPTKGTKSAKGATDDDDDGTPTPTPTPTSKFKPMPKVTAKPRGRPRTKKNDDLDGPSEENGFAGPASPVKGVKRGRGRKSTMLGSGDEAEEEEDAEEEGESKSKKIKVEAGDDFGSIFSDEPVPQMGYRVGLDLEFDDEGI</sequence>
<evidence type="ECO:0000256" key="1">
    <source>
        <dbReference type="SAM" id="MobiDB-lite"/>
    </source>
</evidence>
<feature type="compositionally biased region" description="Low complexity" evidence="1">
    <location>
        <begin position="57"/>
        <end position="75"/>
    </location>
</feature>
<gene>
    <name evidence="2" type="ORF">K491DRAFT_693566</name>
</gene>
<evidence type="ECO:0000313" key="3">
    <source>
        <dbReference type="Proteomes" id="UP000799324"/>
    </source>
</evidence>
<dbReference type="OrthoDB" id="5418867at2759"/>
<dbReference type="Proteomes" id="UP000799324">
    <property type="component" value="Unassembled WGS sequence"/>
</dbReference>
<reference evidence="2" key="1">
    <citation type="journal article" date="2020" name="Stud. Mycol.">
        <title>101 Dothideomycetes genomes: a test case for predicting lifestyles and emergence of pathogens.</title>
        <authorList>
            <person name="Haridas S."/>
            <person name="Albert R."/>
            <person name="Binder M."/>
            <person name="Bloem J."/>
            <person name="Labutti K."/>
            <person name="Salamov A."/>
            <person name="Andreopoulos B."/>
            <person name="Baker S."/>
            <person name="Barry K."/>
            <person name="Bills G."/>
            <person name="Bluhm B."/>
            <person name="Cannon C."/>
            <person name="Castanera R."/>
            <person name="Culley D."/>
            <person name="Daum C."/>
            <person name="Ezra D."/>
            <person name="Gonzalez J."/>
            <person name="Henrissat B."/>
            <person name="Kuo A."/>
            <person name="Liang C."/>
            <person name="Lipzen A."/>
            <person name="Lutzoni F."/>
            <person name="Magnuson J."/>
            <person name="Mondo S."/>
            <person name="Nolan M."/>
            <person name="Ohm R."/>
            <person name="Pangilinan J."/>
            <person name="Park H.-J."/>
            <person name="Ramirez L."/>
            <person name="Alfaro M."/>
            <person name="Sun H."/>
            <person name="Tritt A."/>
            <person name="Yoshinaga Y."/>
            <person name="Zwiers L.-H."/>
            <person name="Turgeon B."/>
            <person name="Goodwin S."/>
            <person name="Spatafora J."/>
            <person name="Crous P."/>
            <person name="Grigoriev I."/>
        </authorList>
    </citation>
    <scope>NUCLEOTIDE SEQUENCE</scope>
    <source>
        <strain evidence="2">CBS 122681</strain>
    </source>
</reference>
<name>A0A6A6T871_9PLEO</name>
<feature type="compositionally biased region" description="Acidic residues" evidence="1">
    <location>
        <begin position="151"/>
        <end position="163"/>
    </location>
</feature>
<proteinExistence type="predicted"/>
<organism evidence="2 3">
    <name type="scientific">Lophiostoma macrostomum CBS 122681</name>
    <dbReference type="NCBI Taxonomy" id="1314788"/>
    <lineage>
        <taxon>Eukaryota</taxon>
        <taxon>Fungi</taxon>
        <taxon>Dikarya</taxon>
        <taxon>Ascomycota</taxon>
        <taxon>Pezizomycotina</taxon>
        <taxon>Dothideomycetes</taxon>
        <taxon>Pleosporomycetidae</taxon>
        <taxon>Pleosporales</taxon>
        <taxon>Lophiostomataceae</taxon>
        <taxon>Lophiostoma</taxon>
    </lineage>
</organism>
<keyword evidence="3" id="KW-1185">Reference proteome</keyword>
<protein>
    <submittedName>
        <fullName evidence="2">Uncharacterized protein</fullName>
    </submittedName>
</protein>
<accession>A0A6A6T871</accession>
<feature type="region of interest" description="Disordered" evidence="1">
    <location>
        <begin position="49"/>
        <end position="172"/>
    </location>
</feature>
<dbReference type="AlphaFoldDB" id="A0A6A6T871"/>
<evidence type="ECO:0000313" key="2">
    <source>
        <dbReference type="EMBL" id="KAF2654764.1"/>
    </source>
</evidence>